<dbReference type="CDD" id="cd03801">
    <property type="entry name" value="GT4_PimA-like"/>
    <property type="match status" value="1"/>
</dbReference>
<evidence type="ECO:0000313" key="3">
    <source>
        <dbReference type="Proteomes" id="UP000286907"/>
    </source>
</evidence>
<organism evidence="2 3">
    <name type="scientific">Oenococcus sicerae</name>
    <dbReference type="NCBI Taxonomy" id="2203724"/>
    <lineage>
        <taxon>Bacteria</taxon>
        <taxon>Bacillati</taxon>
        <taxon>Bacillota</taxon>
        <taxon>Bacilli</taxon>
        <taxon>Lactobacillales</taxon>
        <taxon>Lactobacillaceae</taxon>
        <taxon>Oenococcus</taxon>
    </lineage>
</organism>
<dbReference type="SUPFAM" id="SSF53756">
    <property type="entry name" value="UDP-Glycosyltransferase/glycogen phosphorylase"/>
    <property type="match status" value="1"/>
</dbReference>
<protein>
    <submittedName>
        <fullName evidence="2">Glycosyltransferase family 4 protein</fullName>
    </submittedName>
</protein>
<dbReference type="InterPro" id="IPR001296">
    <property type="entry name" value="Glyco_trans_1"/>
</dbReference>
<dbReference type="PANTHER" id="PTHR12526">
    <property type="entry name" value="GLYCOSYLTRANSFERASE"/>
    <property type="match status" value="1"/>
</dbReference>
<evidence type="ECO:0000259" key="1">
    <source>
        <dbReference type="Pfam" id="PF00534"/>
    </source>
</evidence>
<proteinExistence type="predicted"/>
<feature type="domain" description="Glycosyl transferase family 1" evidence="1">
    <location>
        <begin position="198"/>
        <end position="335"/>
    </location>
</feature>
<reference evidence="2 3" key="1">
    <citation type="journal article" date="2019" name="Syst. Appl. Microbiol.">
        <title>Oenococcus sicerae sp. nov., isolated from French cider.</title>
        <authorList>
            <person name="Cousin F.J."/>
            <person name="Le Guellec R."/>
            <person name="Chagnot C."/>
            <person name="Goux D."/>
            <person name="Dalmasso M."/>
            <person name="Laplace J.M."/>
            <person name="Cretenet M."/>
        </authorList>
    </citation>
    <scope>NUCLEOTIDE SEQUENCE [LARGE SCALE GENOMIC DNA]</scope>
    <source>
        <strain evidence="2 3">UCMA 15228</strain>
    </source>
</reference>
<dbReference type="EMBL" id="CP029684">
    <property type="protein sequence ID" value="QAS69334.1"/>
    <property type="molecule type" value="Genomic_DNA"/>
</dbReference>
<evidence type="ECO:0000313" key="2">
    <source>
        <dbReference type="EMBL" id="QAS69334.1"/>
    </source>
</evidence>
<accession>A0ABX5QKP1</accession>
<dbReference type="RefSeq" id="WP_128685350.1">
    <property type="nucleotide sequence ID" value="NZ_CP029684.2"/>
</dbReference>
<name>A0ABX5QKP1_9LACO</name>
<dbReference type="Pfam" id="PF00534">
    <property type="entry name" value="Glycos_transf_1"/>
    <property type="match status" value="1"/>
</dbReference>
<dbReference type="Gene3D" id="3.40.50.2000">
    <property type="entry name" value="Glycogen Phosphorylase B"/>
    <property type="match status" value="1"/>
</dbReference>
<dbReference type="Gene3D" id="3.40.50.11090">
    <property type="match status" value="1"/>
</dbReference>
<dbReference type="Proteomes" id="UP000286907">
    <property type="component" value="Chromosome"/>
</dbReference>
<sequence>MKISIVMRFHDNTASGGRKIVYDYANYLVSRGHEVEIIFEADTFYKLRKLNILKHLGHFLDFVRRAKQQLTITWLSLDKRVLLKTCYSTKRRMFDHQDVILACDYGIALELFEKKVNADRLVYLIQHDEKVYSEERIVRAAWRLPIQKIVVATWLLNLVKKIESHVVLVKNYVRKSDFYIINPIAMRGHVVSLINHPNKYKDTRTGLKALEIVHASFPDLKVIFFGNFEPPENLPTYIYYIQKANIKTLRERIYNQSSIFLFTSILEGWGLVATEAMASGAALVSTRNGGVDDFGIENQTALLNDVEDYQGLADSIISLFNDNSKRIRIATNGAKLVQSLTFKSSAQKFENVLIEVARKAQNNG</sequence>
<keyword evidence="3" id="KW-1185">Reference proteome</keyword>
<gene>
    <name evidence="2" type="ORF">DLJ48_01745</name>
</gene>